<dbReference type="EMBL" id="RKMH01000006">
    <property type="protein sequence ID" value="RPA62357.1"/>
    <property type="molecule type" value="Genomic_DNA"/>
</dbReference>
<reference evidence="1 2" key="1">
    <citation type="submission" date="2018-11" db="EMBL/GenBank/DDBJ databases">
        <title>Draft genome sequence of Gordonia sp. RS15-1S isolated from rice stems.</title>
        <authorList>
            <person name="Muangham S."/>
        </authorList>
    </citation>
    <scope>NUCLEOTIDE SEQUENCE [LARGE SCALE GENOMIC DNA]</scope>
    <source>
        <strain evidence="1 2">RS15-1S</strain>
    </source>
</reference>
<protein>
    <submittedName>
        <fullName evidence="1">Uncharacterized protein</fullName>
    </submittedName>
</protein>
<comment type="caution">
    <text evidence="1">The sequence shown here is derived from an EMBL/GenBank/DDBJ whole genome shotgun (WGS) entry which is preliminary data.</text>
</comment>
<accession>A0A3N4GLW2</accession>
<proteinExistence type="predicted"/>
<organism evidence="1 2">
    <name type="scientific">Gordonia oryzae</name>
    <dbReference type="NCBI Taxonomy" id="2487349"/>
    <lineage>
        <taxon>Bacteria</taxon>
        <taxon>Bacillati</taxon>
        <taxon>Actinomycetota</taxon>
        <taxon>Actinomycetes</taxon>
        <taxon>Mycobacteriales</taxon>
        <taxon>Gordoniaceae</taxon>
        <taxon>Gordonia</taxon>
    </lineage>
</organism>
<evidence type="ECO:0000313" key="1">
    <source>
        <dbReference type="EMBL" id="RPA62357.1"/>
    </source>
</evidence>
<keyword evidence="2" id="KW-1185">Reference proteome</keyword>
<dbReference type="Proteomes" id="UP000267536">
    <property type="component" value="Unassembled WGS sequence"/>
</dbReference>
<gene>
    <name evidence="1" type="ORF">EF294_10235</name>
</gene>
<evidence type="ECO:0000313" key="2">
    <source>
        <dbReference type="Proteomes" id="UP000267536"/>
    </source>
</evidence>
<sequence length="120" mass="12344">MPGTCAGYFSESVAVLDELQSSIARTGARPAIDTAFTLRRSSARLAVTCVAVTCVAVTTSRTVSRRPLDRAGEAPAARAAISVAGQVRGGTDVHADRLIARTDRGARQAVESDVGISGEG</sequence>
<name>A0A3N4GLW2_9ACTN</name>
<dbReference type="AlphaFoldDB" id="A0A3N4GLW2"/>